<feature type="transmembrane region" description="Helical" evidence="1">
    <location>
        <begin position="138"/>
        <end position="157"/>
    </location>
</feature>
<keyword evidence="1" id="KW-1133">Transmembrane helix</keyword>
<reference evidence="2 3" key="2">
    <citation type="submission" date="2019-01" db="EMBL/GenBank/DDBJ databases">
        <title>Tautonia sociabilis, a novel thermotolerant planctomycete of Isosphaeraceae family, isolated from a 4000 m deep subterranean habitat.</title>
        <authorList>
            <person name="Kovaleva O.L."/>
            <person name="Elcheninov A.G."/>
            <person name="Van Heerden E."/>
            <person name="Toshchakov S.V."/>
            <person name="Novikov A."/>
            <person name="Bonch-Osmolovskaya E.A."/>
            <person name="Kublanov I.V."/>
        </authorList>
    </citation>
    <scope>NUCLEOTIDE SEQUENCE [LARGE SCALE GENOMIC DNA]</scope>
    <source>
        <strain evidence="2 3">GM2012</strain>
    </source>
</reference>
<dbReference type="Pfam" id="PF10173">
    <property type="entry name" value="Mit_KHE1"/>
    <property type="match status" value="1"/>
</dbReference>
<evidence type="ECO:0000256" key="1">
    <source>
        <dbReference type="SAM" id="Phobius"/>
    </source>
</evidence>
<keyword evidence="1" id="KW-0472">Membrane</keyword>
<keyword evidence="1" id="KW-0812">Transmembrane</keyword>
<dbReference type="EMBL" id="RYZH01000002">
    <property type="protein sequence ID" value="RUL89531.1"/>
    <property type="molecule type" value="Genomic_DNA"/>
</dbReference>
<proteinExistence type="predicted"/>
<name>A0A432MPY3_9BACT</name>
<reference evidence="2 3" key="1">
    <citation type="submission" date="2018-12" db="EMBL/GenBank/DDBJ databases">
        <authorList>
            <person name="Toschakov S.V."/>
        </authorList>
    </citation>
    <scope>NUCLEOTIDE SEQUENCE [LARGE SCALE GENOMIC DNA]</scope>
    <source>
        <strain evidence="2 3">GM2012</strain>
    </source>
</reference>
<dbReference type="OrthoDB" id="287003at2"/>
<gene>
    <name evidence="2" type="ORF">TsocGM_01810</name>
</gene>
<keyword evidence="3" id="KW-1185">Reference proteome</keyword>
<protein>
    <submittedName>
        <fullName evidence="2">Uncharacterized protein</fullName>
    </submittedName>
</protein>
<dbReference type="InterPro" id="IPR018786">
    <property type="entry name" value="Mit_KHE1"/>
</dbReference>
<feature type="transmembrane region" description="Helical" evidence="1">
    <location>
        <begin position="163"/>
        <end position="182"/>
    </location>
</feature>
<dbReference type="Proteomes" id="UP000280296">
    <property type="component" value="Unassembled WGS sequence"/>
</dbReference>
<sequence length="252" mass="28705">MTDDCQVDRPGVSSRTNLRVLTVLLLPREGVPPIFYYEPRLDEDEDEGDLEEPRAAGWGLRSRLRRLLRQVRQAEHHAPAWLRSPIKWLKTKLPADERLLMALRSADRIELHHPSLLPADRAEAAWRAYVDRRLRSRALLFGIYLLILIPATLLTVVPGPNILGIWVTYRLIAHGIALYGLWRGRAGKFDVCPKQADVLDGPVVVDRKEADRVQRHYHLGGLTGRLKRDRVLARLSVRRRKAEAAAGEGQPK</sequence>
<organism evidence="2 3">
    <name type="scientific">Tautonia sociabilis</name>
    <dbReference type="NCBI Taxonomy" id="2080755"/>
    <lineage>
        <taxon>Bacteria</taxon>
        <taxon>Pseudomonadati</taxon>
        <taxon>Planctomycetota</taxon>
        <taxon>Planctomycetia</taxon>
        <taxon>Isosphaerales</taxon>
        <taxon>Isosphaeraceae</taxon>
        <taxon>Tautonia</taxon>
    </lineage>
</organism>
<evidence type="ECO:0000313" key="2">
    <source>
        <dbReference type="EMBL" id="RUL89531.1"/>
    </source>
</evidence>
<comment type="caution">
    <text evidence="2">The sequence shown here is derived from an EMBL/GenBank/DDBJ whole genome shotgun (WGS) entry which is preliminary data.</text>
</comment>
<dbReference type="AlphaFoldDB" id="A0A432MPY3"/>
<accession>A0A432MPY3</accession>
<evidence type="ECO:0000313" key="3">
    <source>
        <dbReference type="Proteomes" id="UP000280296"/>
    </source>
</evidence>